<reference evidence="3" key="1">
    <citation type="journal article" date="2023" name="Mol. Phylogenet. Evol.">
        <title>Genome-scale phylogeny and comparative genomics of the fungal order Sordariales.</title>
        <authorList>
            <person name="Hensen N."/>
            <person name="Bonometti L."/>
            <person name="Westerberg I."/>
            <person name="Brannstrom I.O."/>
            <person name="Guillou S."/>
            <person name="Cros-Aarteil S."/>
            <person name="Calhoun S."/>
            <person name="Haridas S."/>
            <person name="Kuo A."/>
            <person name="Mondo S."/>
            <person name="Pangilinan J."/>
            <person name="Riley R."/>
            <person name="LaButti K."/>
            <person name="Andreopoulos B."/>
            <person name="Lipzen A."/>
            <person name="Chen C."/>
            <person name="Yan M."/>
            <person name="Daum C."/>
            <person name="Ng V."/>
            <person name="Clum A."/>
            <person name="Steindorff A."/>
            <person name="Ohm R.A."/>
            <person name="Martin F."/>
            <person name="Silar P."/>
            <person name="Natvig D.O."/>
            <person name="Lalanne C."/>
            <person name="Gautier V."/>
            <person name="Ament-Velasquez S.L."/>
            <person name="Kruys A."/>
            <person name="Hutchinson M.I."/>
            <person name="Powell A.J."/>
            <person name="Barry K."/>
            <person name="Miller A.N."/>
            <person name="Grigoriev I.V."/>
            <person name="Debuchy R."/>
            <person name="Gladieux P."/>
            <person name="Hiltunen Thoren M."/>
            <person name="Johannesson H."/>
        </authorList>
    </citation>
    <scope>NUCLEOTIDE SEQUENCE</scope>
    <source>
        <strain evidence="3">SMH4131-1</strain>
    </source>
</reference>
<evidence type="ECO:0000256" key="1">
    <source>
        <dbReference type="ARBA" id="ARBA00022801"/>
    </source>
</evidence>
<dbReference type="InterPro" id="IPR050114">
    <property type="entry name" value="UPF0173_UPF0282_UlaG_hydrolase"/>
</dbReference>
<evidence type="ECO:0000313" key="4">
    <source>
        <dbReference type="Proteomes" id="UP001286456"/>
    </source>
</evidence>
<sequence length="273" mass="29329">MSPKIHFDSPLSITHISTASAILHIDGINLLTDPVFSPGGTEWDFHGIVTLRKLDSSALSLSDLPPIDAVLLSHEDHPDNLDELGRTLLNGRHVLTTPDGAKNLAPRPGVRGLQPWETVTLSLGGRTFEVTGTPCAHLPGGEVTGFIISTPGPNGAFGQHPSTGKPNAIYVSGDTVHLPELAQMRDRFHIAVALLNLGKAVAGLPDGPLQITLDGAQAARLLRDIGADVLVPMHFESWEHFEEKGEELARVFEREGVMEKVCWLKPGVETKLA</sequence>
<organism evidence="3 4">
    <name type="scientific">Cercophora scortea</name>
    <dbReference type="NCBI Taxonomy" id="314031"/>
    <lineage>
        <taxon>Eukaryota</taxon>
        <taxon>Fungi</taxon>
        <taxon>Dikarya</taxon>
        <taxon>Ascomycota</taxon>
        <taxon>Pezizomycotina</taxon>
        <taxon>Sordariomycetes</taxon>
        <taxon>Sordariomycetidae</taxon>
        <taxon>Sordariales</taxon>
        <taxon>Lasiosphaeriaceae</taxon>
        <taxon>Cercophora</taxon>
    </lineage>
</organism>
<accession>A0AAE0MM90</accession>
<dbReference type="Gene3D" id="3.60.15.10">
    <property type="entry name" value="Ribonuclease Z/Hydroxyacylglutathione hydrolase-like"/>
    <property type="match status" value="1"/>
</dbReference>
<dbReference type="PANTHER" id="PTHR43546:SF9">
    <property type="entry name" value="L-ASCORBATE-6-PHOSPHATE LACTONASE ULAG-RELATED"/>
    <property type="match status" value="1"/>
</dbReference>
<reference evidence="3" key="2">
    <citation type="submission" date="2023-06" db="EMBL/GenBank/DDBJ databases">
        <authorList>
            <consortium name="Lawrence Berkeley National Laboratory"/>
            <person name="Haridas S."/>
            <person name="Hensen N."/>
            <person name="Bonometti L."/>
            <person name="Westerberg I."/>
            <person name="Brannstrom I.O."/>
            <person name="Guillou S."/>
            <person name="Cros-Aarteil S."/>
            <person name="Calhoun S."/>
            <person name="Kuo A."/>
            <person name="Mondo S."/>
            <person name="Pangilinan J."/>
            <person name="Riley R."/>
            <person name="Labutti K."/>
            <person name="Andreopoulos B."/>
            <person name="Lipzen A."/>
            <person name="Chen C."/>
            <person name="Yanf M."/>
            <person name="Daum C."/>
            <person name="Ng V."/>
            <person name="Clum A."/>
            <person name="Steindorff A."/>
            <person name="Ohm R."/>
            <person name="Martin F."/>
            <person name="Silar P."/>
            <person name="Natvig D."/>
            <person name="Lalanne C."/>
            <person name="Gautier V."/>
            <person name="Ament-Velasquez S.L."/>
            <person name="Kruys A."/>
            <person name="Hutchinson M.I."/>
            <person name="Powell A.J."/>
            <person name="Barry K."/>
            <person name="Miller A.N."/>
            <person name="Grigoriev I.V."/>
            <person name="Debuchy R."/>
            <person name="Gladieux P."/>
            <person name="Thoren M.H."/>
            <person name="Johannesson H."/>
        </authorList>
    </citation>
    <scope>NUCLEOTIDE SEQUENCE</scope>
    <source>
        <strain evidence="3">SMH4131-1</strain>
    </source>
</reference>
<feature type="domain" description="Metallo-beta-lactamase" evidence="2">
    <location>
        <begin position="29"/>
        <end position="235"/>
    </location>
</feature>
<name>A0AAE0MM90_9PEZI</name>
<proteinExistence type="predicted"/>
<dbReference type="Proteomes" id="UP001286456">
    <property type="component" value="Unassembled WGS sequence"/>
</dbReference>
<dbReference type="SUPFAM" id="SSF56281">
    <property type="entry name" value="Metallo-hydrolase/oxidoreductase"/>
    <property type="match status" value="1"/>
</dbReference>
<dbReference type="InterPro" id="IPR036866">
    <property type="entry name" value="RibonucZ/Hydroxyglut_hydro"/>
</dbReference>
<evidence type="ECO:0000313" key="3">
    <source>
        <dbReference type="EMBL" id="KAK3336259.1"/>
    </source>
</evidence>
<dbReference type="AlphaFoldDB" id="A0AAE0MM90"/>
<dbReference type="EMBL" id="JAUEPO010000001">
    <property type="protein sequence ID" value="KAK3336259.1"/>
    <property type="molecule type" value="Genomic_DNA"/>
</dbReference>
<evidence type="ECO:0000259" key="2">
    <source>
        <dbReference type="Pfam" id="PF12706"/>
    </source>
</evidence>
<dbReference type="Pfam" id="PF12706">
    <property type="entry name" value="Lactamase_B_2"/>
    <property type="match status" value="1"/>
</dbReference>
<dbReference type="PANTHER" id="PTHR43546">
    <property type="entry name" value="UPF0173 METAL-DEPENDENT HYDROLASE MJ1163-RELATED"/>
    <property type="match status" value="1"/>
</dbReference>
<dbReference type="InterPro" id="IPR001279">
    <property type="entry name" value="Metallo-B-lactamas"/>
</dbReference>
<keyword evidence="1" id="KW-0378">Hydrolase</keyword>
<dbReference type="GO" id="GO:0016787">
    <property type="term" value="F:hydrolase activity"/>
    <property type="evidence" value="ECO:0007669"/>
    <property type="project" value="UniProtKB-KW"/>
</dbReference>
<comment type="caution">
    <text evidence="3">The sequence shown here is derived from an EMBL/GenBank/DDBJ whole genome shotgun (WGS) entry which is preliminary data.</text>
</comment>
<protein>
    <submittedName>
        <fullName evidence="3">Beta-lactamase superfamily domain-containing protein</fullName>
    </submittedName>
</protein>
<keyword evidence="4" id="KW-1185">Reference proteome</keyword>
<gene>
    <name evidence="3" type="ORF">B0T19DRAFT_34295</name>
</gene>